<sequence length="366" mass="37192">MEVQPSRLRRAAGSIETGTRCAQSLLPLLRPAPPSSSPCSRSRGTPPTPPVARRASGGIRVARRQQNEESARPDVLPLRVVDGPGILTVLLVHKGARHRQGWYRGEARDVNLALELIEFHVDFVVEGGKMENQGERGGVEGDVDVGGDAKLVGCVDGGGGEKVDDEGGGGGGREGGFDVWGVELEASGGVVGDSVGGVERGEVDGWEVVYGDGGGGRGGKEGEGGGEGGGGWHEKDGGRRLKGGGGGGWRIRWWKECGRRPKPGGRPGGDAKLVGCVDDGGGEKVDDEGGGRGGREGGFDVWGVELEAAGSVIGHSVGGVERGEVDGWEVVYGDGVGGRGGEEGEGGGEGGGGWHEKDGDGQAAGS</sequence>
<evidence type="ECO:0000313" key="2">
    <source>
        <dbReference type="EMBL" id="KAH0458814.1"/>
    </source>
</evidence>
<comment type="caution">
    <text evidence="2">The sequence shown here is derived from an EMBL/GenBank/DDBJ whole genome shotgun (WGS) entry which is preliminary data.</text>
</comment>
<keyword evidence="3" id="KW-1185">Reference proteome</keyword>
<feature type="region of interest" description="Disordered" evidence="1">
    <location>
        <begin position="334"/>
        <end position="366"/>
    </location>
</feature>
<dbReference type="AlphaFoldDB" id="A0AAV7GST5"/>
<name>A0AAV7GST5_DENCH</name>
<gene>
    <name evidence="2" type="ORF">IEQ34_011628</name>
</gene>
<protein>
    <submittedName>
        <fullName evidence="2">Uncharacterized protein</fullName>
    </submittedName>
</protein>
<accession>A0AAV7GST5</accession>
<feature type="compositionally biased region" description="Basic and acidic residues" evidence="1">
    <location>
        <begin position="281"/>
        <end position="295"/>
    </location>
</feature>
<organism evidence="2 3">
    <name type="scientific">Dendrobium chrysotoxum</name>
    <name type="common">Orchid</name>
    <dbReference type="NCBI Taxonomy" id="161865"/>
    <lineage>
        <taxon>Eukaryota</taxon>
        <taxon>Viridiplantae</taxon>
        <taxon>Streptophyta</taxon>
        <taxon>Embryophyta</taxon>
        <taxon>Tracheophyta</taxon>
        <taxon>Spermatophyta</taxon>
        <taxon>Magnoliopsida</taxon>
        <taxon>Liliopsida</taxon>
        <taxon>Asparagales</taxon>
        <taxon>Orchidaceae</taxon>
        <taxon>Epidendroideae</taxon>
        <taxon>Malaxideae</taxon>
        <taxon>Dendrobiinae</taxon>
        <taxon>Dendrobium</taxon>
    </lineage>
</organism>
<feature type="region of interest" description="Disordered" evidence="1">
    <location>
        <begin position="27"/>
        <end position="71"/>
    </location>
</feature>
<evidence type="ECO:0000313" key="3">
    <source>
        <dbReference type="Proteomes" id="UP000775213"/>
    </source>
</evidence>
<dbReference type="EMBL" id="JAGFBR010000011">
    <property type="protein sequence ID" value="KAH0458814.1"/>
    <property type="molecule type" value="Genomic_DNA"/>
</dbReference>
<reference evidence="2 3" key="1">
    <citation type="journal article" date="2021" name="Hortic Res">
        <title>Chromosome-scale assembly of the Dendrobium chrysotoxum genome enhances the understanding of orchid evolution.</title>
        <authorList>
            <person name="Zhang Y."/>
            <person name="Zhang G.Q."/>
            <person name="Zhang D."/>
            <person name="Liu X.D."/>
            <person name="Xu X.Y."/>
            <person name="Sun W.H."/>
            <person name="Yu X."/>
            <person name="Zhu X."/>
            <person name="Wang Z.W."/>
            <person name="Zhao X."/>
            <person name="Zhong W.Y."/>
            <person name="Chen H."/>
            <person name="Yin W.L."/>
            <person name="Huang T."/>
            <person name="Niu S.C."/>
            <person name="Liu Z.J."/>
        </authorList>
    </citation>
    <scope>NUCLEOTIDE SEQUENCE [LARGE SCALE GENOMIC DNA]</scope>
    <source>
        <strain evidence="2">Lindl</strain>
    </source>
</reference>
<feature type="region of interest" description="Disordered" evidence="1">
    <location>
        <begin position="259"/>
        <end position="295"/>
    </location>
</feature>
<feature type="region of interest" description="Disordered" evidence="1">
    <location>
        <begin position="208"/>
        <end position="245"/>
    </location>
</feature>
<dbReference type="Proteomes" id="UP000775213">
    <property type="component" value="Unassembled WGS sequence"/>
</dbReference>
<proteinExistence type="predicted"/>
<evidence type="ECO:0000256" key="1">
    <source>
        <dbReference type="SAM" id="MobiDB-lite"/>
    </source>
</evidence>